<reference evidence="2 3" key="1">
    <citation type="submission" date="2024-01" db="EMBL/GenBank/DDBJ databases">
        <title>The complete chloroplast genome sequence of Lithospermum erythrorhizon: insights into the phylogenetic relationship among Boraginaceae species and the maternal lineages of purple gromwells.</title>
        <authorList>
            <person name="Okada T."/>
            <person name="Watanabe K."/>
        </authorList>
    </citation>
    <scope>NUCLEOTIDE SEQUENCE [LARGE SCALE GENOMIC DNA]</scope>
</reference>
<gene>
    <name evidence="2" type="ORF">LIER_41562</name>
</gene>
<keyword evidence="1" id="KW-0479">Metal-binding</keyword>
<dbReference type="GO" id="GO:0046872">
    <property type="term" value="F:metal ion binding"/>
    <property type="evidence" value="ECO:0007669"/>
    <property type="project" value="UniProtKB-KW"/>
</dbReference>
<evidence type="ECO:0008006" key="4">
    <source>
        <dbReference type="Google" id="ProtNLM"/>
    </source>
</evidence>
<sequence length="76" mass="8378">MIKLDINTTKDQQKAMALVITNIEGVDLIKFDMGSKTLTVIGDIDPDMVSSKLKKNWTPEIIHVSGYESPLSCAII</sequence>
<evidence type="ECO:0000256" key="1">
    <source>
        <dbReference type="ARBA" id="ARBA00022723"/>
    </source>
</evidence>
<dbReference type="AlphaFoldDB" id="A0AAV3RCG9"/>
<protein>
    <recommendedName>
        <fullName evidence="4">HMA domain-containing protein</fullName>
    </recommendedName>
</protein>
<proteinExistence type="predicted"/>
<dbReference type="Gene3D" id="3.30.70.100">
    <property type="match status" value="1"/>
</dbReference>
<dbReference type="PANTHER" id="PTHR45811">
    <property type="entry name" value="COPPER TRANSPORT PROTEIN FAMILY-RELATED"/>
    <property type="match status" value="1"/>
</dbReference>
<dbReference type="Proteomes" id="UP001454036">
    <property type="component" value="Unassembled WGS sequence"/>
</dbReference>
<organism evidence="2 3">
    <name type="scientific">Lithospermum erythrorhizon</name>
    <name type="common">Purple gromwell</name>
    <name type="synonym">Lithospermum officinale var. erythrorhizon</name>
    <dbReference type="NCBI Taxonomy" id="34254"/>
    <lineage>
        <taxon>Eukaryota</taxon>
        <taxon>Viridiplantae</taxon>
        <taxon>Streptophyta</taxon>
        <taxon>Embryophyta</taxon>
        <taxon>Tracheophyta</taxon>
        <taxon>Spermatophyta</taxon>
        <taxon>Magnoliopsida</taxon>
        <taxon>eudicotyledons</taxon>
        <taxon>Gunneridae</taxon>
        <taxon>Pentapetalae</taxon>
        <taxon>asterids</taxon>
        <taxon>lamiids</taxon>
        <taxon>Boraginales</taxon>
        <taxon>Boraginaceae</taxon>
        <taxon>Boraginoideae</taxon>
        <taxon>Lithospermeae</taxon>
        <taxon>Lithospermum</taxon>
    </lineage>
</organism>
<dbReference type="EMBL" id="BAABME010026298">
    <property type="protein sequence ID" value="GAA0173648.1"/>
    <property type="molecule type" value="Genomic_DNA"/>
</dbReference>
<name>A0AAV3RCG9_LITER</name>
<dbReference type="PANTHER" id="PTHR45811:SF49">
    <property type="entry name" value="OS04G0667600 PROTEIN"/>
    <property type="match status" value="1"/>
</dbReference>
<comment type="caution">
    <text evidence="2">The sequence shown here is derived from an EMBL/GenBank/DDBJ whole genome shotgun (WGS) entry which is preliminary data.</text>
</comment>
<evidence type="ECO:0000313" key="2">
    <source>
        <dbReference type="EMBL" id="GAA0173648.1"/>
    </source>
</evidence>
<keyword evidence="3" id="KW-1185">Reference proteome</keyword>
<evidence type="ECO:0000313" key="3">
    <source>
        <dbReference type="Proteomes" id="UP001454036"/>
    </source>
</evidence>
<accession>A0AAV3RCG9</accession>
<dbReference type="InterPro" id="IPR051863">
    <property type="entry name" value="HIPP"/>
</dbReference>